<comment type="caution">
    <text evidence="4">The sequence shown here is derived from an EMBL/GenBank/DDBJ whole genome shotgun (WGS) entry which is preliminary data.</text>
</comment>
<dbReference type="EMBL" id="JBHULS010000004">
    <property type="protein sequence ID" value="MFD2552186.1"/>
    <property type="molecule type" value="Genomic_DNA"/>
</dbReference>
<dbReference type="InterPro" id="IPR015197">
    <property type="entry name" value="PngaseF_C"/>
</dbReference>
<keyword evidence="1" id="KW-1015">Disulfide bond</keyword>
<dbReference type="InterPro" id="IPR015196">
    <property type="entry name" value="PngaseF_N"/>
</dbReference>
<evidence type="ECO:0000313" key="5">
    <source>
        <dbReference type="Proteomes" id="UP001597472"/>
    </source>
</evidence>
<keyword evidence="2" id="KW-0732">Signal</keyword>
<dbReference type="InterPro" id="IPR008977">
    <property type="entry name" value="PHM/PNGase_F_dom_sf"/>
</dbReference>
<evidence type="ECO:0000256" key="2">
    <source>
        <dbReference type="SAM" id="SignalP"/>
    </source>
</evidence>
<dbReference type="InterPro" id="IPR014784">
    <property type="entry name" value="Cu2_ascorb_mOase-like_C"/>
</dbReference>
<proteinExistence type="predicted"/>
<reference evidence="5" key="1">
    <citation type="journal article" date="2019" name="Int. J. Syst. Evol. Microbiol.">
        <title>The Global Catalogue of Microorganisms (GCM) 10K type strain sequencing project: providing services to taxonomists for standard genome sequencing and annotation.</title>
        <authorList>
            <consortium name="The Broad Institute Genomics Platform"/>
            <consortium name="The Broad Institute Genome Sequencing Center for Infectious Disease"/>
            <person name="Wu L."/>
            <person name="Ma J."/>
        </authorList>
    </citation>
    <scope>NUCLEOTIDE SEQUENCE [LARGE SCALE GENOMIC DNA]</scope>
    <source>
        <strain evidence="5">KCTC 42587</strain>
    </source>
</reference>
<dbReference type="PANTHER" id="PTHR39319">
    <property type="entry name" value="SI:DKEY-256H2.1"/>
    <property type="match status" value="1"/>
</dbReference>
<feature type="chain" id="PRO_5046833891" evidence="2">
    <location>
        <begin position="28"/>
        <end position="561"/>
    </location>
</feature>
<evidence type="ECO:0000256" key="1">
    <source>
        <dbReference type="ARBA" id="ARBA00023157"/>
    </source>
</evidence>
<sequence length="561" mass="60589">MNVSSKFKVLALLALVLTLFYCSSDDASEATKPDIGISATITNFGDIPVLSVSDAQTVAVTSTNLTADLRIEASANFEISSDNSTFLGNLTIPASDANAGSKTLYVRFAPGNNAIGAISGTVQFKSSGAATKTINVVGTGVSITPFIVVNPDSLDFGDVTVNQISDARAISVNGDNLETDITVITTAGFAVSLDDVTFGNSVQISAENANNETIIYVRYEASNVGEQLGTLTVQNQEADNVSINLRGTGLPVVYNYQTFNGQRLAFGGGYNQSATQTFNLHPDVTNIETVKMYVKLRCPAGGCDEWDVYANVKVLDNDSGELYEIGRYITPYWNDNSQLPRGFEFDVTDFKSLLTGATELRIRTECWNADGYEVSVDFDFIEGTPDYPYYAVSRVLNYDDWSSSGVPYGVSHSFDLDKTISIPGNAESTHLRTIISGWGHATPYDAGGRGCAEWCYRTHSIKIDGANTFDHYMGPLGCASNPVNNQNPGNWRPDRAGWCPGMAVPVRTDTFNSSMAGSTFNFEYDYEDWTTDGQSGNAFYATSTFVVVKSNTPISKPTVTD</sequence>
<dbReference type="Gene3D" id="2.60.40.10">
    <property type="entry name" value="Immunoglobulins"/>
    <property type="match status" value="1"/>
</dbReference>
<dbReference type="SMART" id="SM01290">
    <property type="entry name" value="N-glycanase_N"/>
    <property type="match status" value="1"/>
</dbReference>
<dbReference type="Gene3D" id="2.60.120.230">
    <property type="match status" value="2"/>
</dbReference>
<gene>
    <name evidence="4" type="ORF">ACFSQP_10200</name>
</gene>
<dbReference type="RefSeq" id="WP_376894065.1">
    <property type="nucleotide sequence ID" value="NZ_JBHULS010000004.1"/>
</dbReference>
<dbReference type="SUPFAM" id="SSF49742">
    <property type="entry name" value="PHM/PNGase F"/>
    <property type="match status" value="2"/>
</dbReference>
<feature type="domain" description="Peptide-N-glycosidase F N-terminal" evidence="3">
    <location>
        <begin position="230"/>
        <end position="380"/>
    </location>
</feature>
<protein>
    <submittedName>
        <fullName evidence="4">Peptide-N-glycosidase F-related protein</fullName>
    </submittedName>
</protein>
<dbReference type="InterPro" id="IPR013783">
    <property type="entry name" value="Ig-like_fold"/>
</dbReference>
<dbReference type="PANTHER" id="PTHR39319:SF1">
    <property type="entry name" value="SI:DKEY-256H2.1"/>
    <property type="match status" value="1"/>
</dbReference>
<dbReference type="Pfam" id="PF09113">
    <property type="entry name" value="N-glycanase_C"/>
    <property type="match status" value="1"/>
</dbReference>
<feature type="signal peptide" evidence="2">
    <location>
        <begin position="1"/>
        <end position="27"/>
    </location>
</feature>
<evidence type="ECO:0000313" key="4">
    <source>
        <dbReference type="EMBL" id="MFD2552186.1"/>
    </source>
</evidence>
<accession>A0ABW5KXD8</accession>
<dbReference type="InterPro" id="IPR053251">
    <property type="entry name" value="N-glycanase"/>
</dbReference>
<keyword evidence="5" id="KW-1185">Reference proteome</keyword>
<evidence type="ECO:0000259" key="3">
    <source>
        <dbReference type="SMART" id="SM01290"/>
    </source>
</evidence>
<dbReference type="Proteomes" id="UP001597472">
    <property type="component" value="Unassembled WGS sequence"/>
</dbReference>
<organism evidence="4 5">
    <name type="scientific">Bizionia sediminis</name>
    <dbReference type="NCBI Taxonomy" id="1737064"/>
    <lineage>
        <taxon>Bacteria</taxon>
        <taxon>Pseudomonadati</taxon>
        <taxon>Bacteroidota</taxon>
        <taxon>Flavobacteriia</taxon>
        <taxon>Flavobacteriales</taxon>
        <taxon>Flavobacteriaceae</taxon>
        <taxon>Bizionia</taxon>
    </lineage>
</organism>
<name>A0ABW5KXD8_9FLAO</name>